<dbReference type="PANTHER" id="PTHR11505">
    <property type="entry name" value="L1 TRANSPOSABLE ELEMENT-RELATED"/>
    <property type="match status" value="1"/>
</dbReference>
<evidence type="ECO:0000313" key="2">
    <source>
        <dbReference type="EMBL" id="KAA0712112.1"/>
    </source>
</evidence>
<comment type="caution">
    <text evidence="2">The sequence shown here is derived from an EMBL/GenBank/DDBJ whole genome shotgun (WGS) entry which is preliminary data.</text>
</comment>
<name>A0A5A9NQ44_9TELE</name>
<reference evidence="2 3" key="1">
    <citation type="journal article" date="2019" name="Mol. Ecol. Resour.">
        <title>Chromosome-level genome assembly of Triplophysa tibetana, a fish adapted to the harsh high-altitude environment of the Tibetan Plateau.</title>
        <authorList>
            <person name="Yang X."/>
            <person name="Liu H."/>
            <person name="Ma Z."/>
            <person name="Zou Y."/>
            <person name="Zou M."/>
            <person name="Mao Y."/>
            <person name="Li X."/>
            <person name="Wang H."/>
            <person name="Chen T."/>
            <person name="Wang W."/>
            <person name="Yang R."/>
        </authorList>
    </citation>
    <scope>NUCLEOTIDE SEQUENCE [LARGE SCALE GENOMIC DNA]</scope>
    <source>
        <strain evidence="2">TTIB1903HZAU</strain>
        <tissue evidence="2">Muscle</tissue>
    </source>
</reference>
<dbReference type="AlphaFoldDB" id="A0A5A9NQ44"/>
<dbReference type="Gene3D" id="3.30.70.1820">
    <property type="entry name" value="L1 transposable element, RRM domain"/>
    <property type="match status" value="1"/>
</dbReference>
<proteinExistence type="predicted"/>
<keyword evidence="1" id="KW-0175">Coiled coil</keyword>
<evidence type="ECO:0000256" key="1">
    <source>
        <dbReference type="SAM" id="Coils"/>
    </source>
</evidence>
<evidence type="ECO:0008006" key="4">
    <source>
        <dbReference type="Google" id="ProtNLM"/>
    </source>
</evidence>
<evidence type="ECO:0000313" key="3">
    <source>
        <dbReference type="Proteomes" id="UP000324632"/>
    </source>
</evidence>
<sequence>MTDAEILEELRQFRQENRQQFEELRSDISGLNNRLVEAEDRIEKAEERIQASEDAALEMLKLHVRLEEKLTEMESHSRRDNLRIYGVSEETEKDSDTMLSFVDKLLREGLQLSEEMPDLQIQRAHRSLGPQRAAGAPPRSIVVKFLSFKVKEMLLHKAWKTKGFKWKDIHVNLDHDYPPSIIAKRKEYAEIRKVLKAKNVKFQTLFPARLRVMHEGGAGIYDSPSEAAKDLVKRGYVITTMPQLPPAALSERIKQLTWTQVSRRAKKDTRDPTRVINYKDKLRTFRRNTPDATVD</sequence>
<dbReference type="EMBL" id="SOYY01000014">
    <property type="protein sequence ID" value="KAA0712112.1"/>
    <property type="molecule type" value="Genomic_DNA"/>
</dbReference>
<keyword evidence="3" id="KW-1185">Reference proteome</keyword>
<gene>
    <name evidence="2" type="ORF">E1301_Tti022044</name>
</gene>
<feature type="coiled-coil region" evidence="1">
    <location>
        <begin position="7"/>
        <end position="62"/>
    </location>
</feature>
<protein>
    <recommendedName>
        <fullName evidence="4">L1 transposable element RRM domain-containing protein</fullName>
    </recommendedName>
</protein>
<accession>A0A5A9NQ44</accession>
<dbReference type="InterPro" id="IPR004244">
    <property type="entry name" value="Transposase_22"/>
</dbReference>
<dbReference type="Proteomes" id="UP000324632">
    <property type="component" value="Chromosome 14"/>
</dbReference>
<organism evidence="2 3">
    <name type="scientific">Triplophysa tibetana</name>
    <dbReference type="NCBI Taxonomy" id="1572043"/>
    <lineage>
        <taxon>Eukaryota</taxon>
        <taxon>Metazoa</taxon>
        <taxon>Chordata</taxon>
        <taxon>Craniata</taxon>
        <taxon>Vertebrata</taxon>
        <taxon>Euteleostomi</taxon>
        <taxon>Actinopterygii</taxon>
        <taxon>Neopterygii</taxon>
        <taxon>Teleostei</taxon>
        <taxon>Ostariophysi</taxon>
        <taxon>Cypriniformes</taxon>
        <taxon>Nemacheilidae</taxon>
        <taxon>Triplophysa</taxon>
    </lineage>
</organism>